<dbReference type="InterPro" id="IPR000595">
    <property type="entry name" value="cNMP-bd_dom"/>
</dbReference>
<dbReference type="OrthoDB" id="7643467at2"/>
<dbReference type="SUPFAM" id="SSF46785">
    <property type="entry name" value="Winged helix' DNA-binding domain"/>
    <property type="match status" value="1"/>
</dbReference>
<dbReference type="CDD" id="cd00038">
    <property type="entry name" value="CAP_ED"/>
    <property type="match status" value="1"/>
</dbReference>
<dbReference type="InterPro" id="IPR018490">
    <property type="entry name" value="cNMP-bd_dom_sf"/>
</dbReference>
<reference evidence="6 7" key="1">
    <citation type="submission" date="2018-12" db="EMBL/GenBank/DDBJ databases">
        <title>Complete genome of Litorilituus sediminis.</title>
        <authorList>
            <person name="Liu A."/>
            <person name="Rong J."/>
        </authorList>
    </citation>
    <scope>NUCLEOTIDE SEQUENCE [LARGE SCALE GENOMIC DNA]</scope>
    <source>
        <strain evidence="6 7">JCM 17549</strain>
    </source>
</reference>
<dbReference type="GO" id="GO:0003700">
    <property type="term" value="F:DNA-binding transcription factor activity"/>
    <property type="evidence" value="ECO:0007669"/>
    <property type="project" value="TreeGrafter"/>
</dbReference>
<dbReference type="InterPro" id="IPR012318">
    <property type="entry name" value="HTH_CRP"/>
</dbReference>
<evidence type="ECO:0000256" key="1">
    <source>
        <dbReference type="ARBA" id="ARBA00023015"/>
    </source>
</evidence>
<proteinExistence type="predicted"/>
<evidence type="ECO:0000313" key="7">
    <source>
        <dbReference type="Proteomes" id="UP000290244"/>
    </source>
</evidence>
<dbReference type="Gene3D" id="2.60.120.10">
    <property type="entry name" value="Jelly Rolls"/>
    <property type="match status" value="1"/>
</dbReference>
<dbReference type="SMART" id="SM00419">
    <property type="entry name" value="HTH_CRP"/>
    <property type="match status" value="1"/>
</dbReference>
<gene>
    <name evidence="6" type="ORF">EMK97_16900</name>
</gene>
<dbReference type="GO" id="GO:0005829">
    <property type="term" value="C:cytosol"/>
    <property type="evidence" value="ECO:0007669"/>
    <property type="project" value="TreeGrafter"/>
</dbReference>
<dbReference type="SMART" id="SM00100">
    <property type="entry name" value="cNMP"/>
    <property type="match status" value="1"/>
</dbReference>
<dbReference type="Pfam" id="PF13545">
    <property type="entry name" value="HTH_Crp_2"/>
    <property type="match status" value="1"/>
</dbReference>
<dbReference type="InterPro" id="IPR050397">
    <property type="entry name" value="Env_Response_Regulators"/>
</dbReference>
<dbReference type="PANTHER" id="PTHR24567:SF75">
    <property type="entry name" value="FUMARATE AND NITRATE REDUCTION REGULATORY PROTEIN"/>
    <property type="match status" value="1"/>
</dbReference>
<evidence type="ECO:0000256" key="2">
    <source>
        <dbReference type="ARBA" id="ARBA00023125"/>
    </source>
</evidence>
<dbReference type="InterPro" id="IPR036388">
    <property type="entry name" value="WH-like_DNA-bd_sf"/>
</dbReference>
<sequence length="229" mass="25551">MFIMADRNHSGHYIYCQTCGHRGNCIGAQLDQQKLQKLNELVSRSEPFHIKDMLFSAGDNFSSLYAIRTGSVKTYTISSDGTKQITGFHFPGSLLGLDAMVENKHASYAQALETAMVCQIPLAKVLAELPEIEENLVSLMSRAINKIHKHSLAVSQHSAEKRVINFILSLSKVFQQLGLSASEFLLTMSKVEIGNYNGLSPETVSRVFSKLQKNHRIELKGKLLKLNRL</sequence>
<dbReference type="GO" id="GO:0003677">
    <property type="term" value="F:DNA binding"/>
    <property type="evidence" value="ECO:0007669"/>
    <property type="project" value="UniProtKB-KW"/>
</dbReference>
<dbReference type="PANTHER" id="PTHR24567">
    <property type="entry name" value="CRP FAMILY TRANSCRIPTIONAL REGULATORY PROTEIN"/>
    <property type="match status" value="1"/>
</dbReference>
<evidence type="ECO:0000259" key="4">
    <source>
        <dbReference type="PROSITE" id="PS50042"/>
    </source>
</evidence>
<keyword evidence="2" id="KW-0238">DNA-binding</keyword>
<dbReference type="SUPFAM" id="SSF51206">
    <property type="entry name" value="cAMP-binding domain-like"/>
    <property type="match status" value="1"/>
</dbReference>
<keyword evidence="3" id="KW-0804">Transcription</keyword>
<dbReference type="EMBL" id="CP034759">
    <property type="protein sequence ID" value="QBG37295.1"/>
    <property type="molecule type" value="Genomic_DNA"/>
</dbReference>
<keyword evidence="1" id="KW-0805">Transcription regulation</keyword>
<dbReference type="Proteomes" id="UP000290244">
    <property type="component" value="Chromosome"/>
</dbReference>
<evidence type="ECO:0000259" key="5">
    <source>
        <dbReference type="PROSITE" id="PS51063"/>
    </source>
</evidence>
<dbReference type="KEGG" id="lsd:EMK97_16900"/>
<dbReference type="Pfam" id="PF00027">
    <property type="entry name" value="cNMP_binding"/>
    <property type="match status" value="1"/>
</dbReference>
<dbReference type="PRINTS" id="PR00034">
    <property type="entry name" value="HTHCRP"/>
</dbReference>
<accession>A0A4P6PC27</accession>
<feature type="domain" description="HTH crp-type" evidence="5">
    <location>
        <begin position="157"/>
        <end position="229"/>
    </location>
</feature>
<dbReference type="AlphaFoldDB" id="A0A4P6PC27"/>
<evidence type="ECO:0000313" key="6">
    <source>
        <dbReference type="EMBL" id="QBG37295.1"/>
    </source>
</evidence>
<dbReference type="Gene3D" id="1.10.10.10">
    <property type="entry name" value="Winged helix-like DNA-binding domain superfamily/Winged helix DNA-binding domain"/>
    <property type="match status" value="1"/>
</dbReference>
<feature type="domain" description="Cyclic nucleotide-binding" evidence="4">
    <location>
        <begin position="26"/>
        <end position="104"/>
    </location>
</feature>
<keyword evidence="7" id="KW-1185">Reference proteome</keyword>
<evidence type="ECO:0000256" key="3">
    <source>
        <dbReference type="ARBA" id="ARBA00023163"/>
    </source>
</evidence>
<dbReference type="InterPro" id="IPR014710">
    <property type="entry name" value="RmlC-like_jellyroll"/>
</dbReference>
<dbReference type="PROSITE" id="PS50042">
    <property type="entry name" value="CNMP_BINDING_3"/>
    <property type="match status" value="1"/>
</dbReference>
<protein>
    <submittedName>
        <fullName evidence="6">Cyclic nucleotide-binding domain-containing protein</fullName>
    </submittedName>
</protein>
<organism evidence="6 7">
    <name type="scientific">Litorilituus sediminis</name>
    <dbReference type="NCBI Taxonomy" id="718192"/>
    <lineage>
        <taxon>Bacteria</taxon>
        <taxon>Pseudomonadati</taxon>
        <taxon>Pseudomonadota</taxon>
        <taxon>Gammaproteobacteria</taxon>
        <taxon>Alteromonadales</taxon>
        <taxon>Colwelliaceae</taxon>
        <taxon>Litorilituus</taxon>
    </lineage>
</organism>
<dbReference type="PROSITE" id="PS51063">
    <property type="entry name" value="HTH_CRP_2"/>
    <property type="match status" value="1"/>
</dbReference>
<name>A0A4P6PC27_9GAMM</name>
<dbReference type="InterPro" id="IPR036390">
    <property type="entry name" value="WH_DNA-bd_sf"/>
</dbReference>